<accession>A3ZPP3</accession>
<dbReference type="AlphaFoldDB" id="A3ZPP3"/>
<dbReference type="HOGENOM" id="CLU_2803877_0_0_0"/>
<dbReference type="STRING" id="314230.DSM3645_29107"/>
<comment type="caution">
    <text evidence="1">The sequence shown here is derived from an EMBL/GenBank/DDBJ whole genome shotgun (WGS) entry which is preliminary data.</text>
</comment>
<gene>
    <name evidence="1" type="ORF">DSM3645_29107</name>
</gene>
<sequence length="67" mass="7541">MNNYPRPHSEILAELSSFAELLVCDINETCMLSFATAWDNGVENWSVFHDTRQSLTHLVTSGDLPSE</sequence>
<reference evidence="1 2" key="1">
    <citation type="submission" date="2006-02" db="EMBL/GenBank/DDBJ databases">
        <authorList>
            <person name="Amann R."/>
            <person name="Ferriera S."/>
            <person name="Johnson J."/>
            <person name="Kravitz S."/>
            <person name="Halpern A."/>
            <person name="Remington K."/>
            <person name="Beeson K."/>
            <person name="Tran B."/>
            <person name="Rogers Y.-H."/>
            <person name="Friedman R."/>
            <person name="Venter J.C."/>
        </authorList>
    </citation>
    <scope>NUCLEOTIDE SEQUENCE [LARGE SCALE GENOMIC DNA]</scope>
    <source>
        <strain evidence="1 2">DSM 3645</strain>
    </source>
</reference>
<organism evidence="1 2">
    <name type="scientific">Blastopirellula marina DSM 3645</name>
    <dbReference type="NCBI Taxonomy" id="314230"/>
    <lineage>
        <taxon>Bacteria</taxon>
        <taxon>Pseudomonadati</taxon>
        <taxon>Planctomycetota</taxon>
        <taxon>Planctomycetia</taxon>
        <taxon>Pirellulales</taxon>
        <taxon>Pirellulaceae</taxon>
        <taxon>Blastopirellula</taxon>
    </lineage>
</organism>
<evidence type="ECO:0000313" key="1">
    <source>
        <dbReference type="EMBL" id="EAQ81721.1"/>
    </source>
</evidence>
<name>A3ZPP3_9BACT</name>
<evidence type="ECO:0000313" key="2">
    <source>
        <dbReference type="Proteomes" id="UP000004358"/>
    </source>
</evidence>
<dbReference type="Proteomes" id="UP000004358">
    <property type="component" value="Unassembled WGS sequence"/>
</dbReference>
<dbReference type="EMBL" id="AANZ01000004">
    <property type="protein sequence ID" value="EAQ81721.1"/>
    <property type="molecule type" value="Genomic_DNA"/>
</dbReference>
<proteinExistence type="predicted"/>
<protein>
    <submittedName>
        <fullName evidence="1">Uncharacterized protein</fullName>
    </submittedName>
</protein>